<feature type="transmembrane region" description="Helical" evidence="7">
    <location>
        <begin position="456"/>
        <end position="487"/>
    </location>
</feature>
<feature type="compositionally biased region" description="Basic and acidic residues" evidence="8">
    <location>
        <begin position="205"/>
        <end position="216"/>
    </location>
</feature>
<feature type="transmembrane region" description="Helical" evidence="7">
    <location>
        <begin position="277"/>
        <end position="299"/>
    </location>
</feature>
<evidence type="ECO:0000313" key="10">
    <source>
        <dbReference type="EMBL" id="UUT36428.1"/>
    </source>
</evidence>
<keyword evidence="5 7" id="KW-1133">Transmembrane helix</keyword>
<protein>
    <submittedName>
        <fullName evidence="10">ABC transporter permease subunit</fullName>
    </submittedName>
</protein>
<evidence type="ECO:0000256" key="6">
    <source>
        <dbReference type="ARBA" id="ARBA00023136"/>
    </source>
</evidence>
<feature type="domain" description="ABC transmembrane type-1" evidence="9">
    <location>
        <begin position="13"/>
        <end position="299"/>
    </location>
</feature>
<feature type="transmembrane region" description="Helical" evidence="7">
    <location>
        <begin position="144"/>
        <end position="171"/>
    </location>
</feature>
<dbReference type="PANTHER" id="PTHR43386">
    <property type="entry name" value="OLIGOPEPTIDE TRANSPORT SYSTEM PERMEASE PROTEIN APPC"/>
    <property type="match status" value="1"/>
</dbReference>
<organism evidence="10 11">
    <name type="scientific">Microbacterium elymi</name>
    <dbReference type="NCBI Taxonomy" id="2909587"/>
    <lineage>
        <taxon>Bacteria</taxon>
        <taxon>Bacillati</taxon>
        <taxon>Actinomycetota</taxon>
        <taxon>Actinomycetes</taxon>
        <taxon>Micrococcales</taxon>
        <taxon>Microbacteriaceae</taxon>
        <taxon>Microbacterium</taxon>
    </lineage>
</organism>
<keyword evidence="6 7" id="KW-0472">Membrane</keyword>
<dbReference type="InterPro" id="IPR050366">
    <property type="entry name" value="BP-dependent_transpt_permease"/>
</dbReference>
<evidence type="ECO:0000256" key="1">
    <source>
        <dbReference type="ARBA" id="ARBA00004651"/>
    </source>
</evidence>
<accession>A0ABY5NMS2</accession>
<evidence type="ECO:0000256" key="3">
    <source>
        <dbReference type="ARBA" id="ARBA00022475"/>
    </source>
</evidence>
<sequence>MQRPVSQVLADRSSVTIILIVLSFVIAVVSSIPLGILSATRRGSALDRFASAVTLTGLSAPSFALAIVGIYLFAMLLPIFPAYGAGSGIWDQLYHLILPSIVLAAGIGAILMRMTRAAVIRELDGDAITFARARGLSQQVVQRIALRGALIPIVTSAGLILTFIIGGTIIVETVFALPGIGQAARRVRAVQRPADGAGPDPPGGRGDRHRDGDRRPQLSGVRSPGAGEGAEPMTLENGAPPIDGGFENPGQGVPSTPTERIAAVGRARTQSLKHRSWTVIVSAVFLVLVVITAIASPFLQTAATAQHIMDATLPPGTIGHPLGTDELGRDVLLFTLAGTGSATVGPVVIAAGSMVLAIIFGTVAGYLRGTTDWVIGRVVDILLSLPVMLVALVVAGVFGAGYWVTVVMLIFLFCPSDIRIVRAGVTEQAPRPYVEAAQMLSLSPAKIMYRHIVPNVWPLIVTNFLLNVAIALVTLSSLSFLGIGVAPGTPDWGRQISDGQNIMSENPAMLIVPALLIVLVAMAVNVLGDWLDDTLRERGLQ</sequence>
<dbReference type="Pfam" id="PF00528">
    <property type="entry name" value="BPD_transp_1"/>
    <property type="match status" value="2"/>
</dbReference>
<comment type="subcellular location">
    <subcellularLocation>
        <location evidence="1 7">Cell membrane</location>
        <topology evidence="1 7">Multi-pass membrane protein</topology>
    </subcellularLocation>
</comment>
<keyword evidence="3" id="KW-1003">Cell membrane</keyword>
<proteinExistence type="inferred from homology"/>
<feature type="transmembrane region" description="Helical" evidence="7">
    <location>
        <begin position="507"/>
        <end position="528"/>
    </location>
</feature>
<dbReference type="SUPFAM" id="SSF161098">
    <property type="entry name" value="MetI-like"/>
    <property type="match status" value="2"/>
</dbReference>
<reference evidence="10" key="1">
    <citation type="submission" date="2022-01" db="EMBL/GenBank/DDBJ databases">
        <title>Microbacterium eymi and Microbacterium rhizovicinus sp. nov., isolated from the rhizospheric soil of Elymus tsukushiensis, a plant native to the Dokdo Islands, Republic of Korea.</title>
        <authorList>
            <person name="Hwang Y.J."/>
        </authorList>
    </citation>
    <scope>NUCLEOTIDE SEQUENCE</scope>
    <source>
        <strain evidence="10">KUDC0405</strain>
    </source>
</reference>
<feature type="transmembrane region" description="Helical" evidence="7">
    <location>
        <begin position="49"/>
        <end position="73"/>
    </location>
</feature>
<feature type="transmembrane region" description="Helical" evidence="7">
    <location>
        <begin position="15"/>
        <end position="37"/>
    </location>
</feature>
<dbReference type="PANTHER" id="PTHR43386:SF1">
    <property type="entry name" value="D,D-DIPEPTIDE TRANSPORT SYSTEM PERMEASE PROTEIN DDPC-RELATED"/>
    <property type="match status" value="1"/>
</dbReference>
<evidence type="ECO:0000313" key="11">
    <source>
        <dbReference type="Proteomes" id="UP001054811"/>
    </source>
</evidence>
<evidence type="ECO:0000259" key="9">
    <source>
        <dbReference type="PROSITE" id="PS50928"/>
    </source>
</evidence>
<feature type="transmembrane region" description="Helical" evidence="7">
    <location>
        <begin position="347"/>
        <end position="367"/>
    </location>
</feature>
<keyword evidence="11" id="KW-1185">Reference proteome</keyword>
<dbReference type="Gene3D" id="1.10.3720.10">
    <property type="entry name" value="MetI-like"/>
    <property type="match status" value="2"/>
</dbReference>
<dbReference type="PROSITE" id="PS50928">
    <property type="entry name" value="ABC_TM1"/>
    <property type="match status" value="2"/>
</dbReference>
<dbReference type="InterPro" id="IPR035906">
    <property type="entry name" value="MetI-like_sf"/>
</dbReference>
<dbReference type="InterPro" id="IPR000515">
    <property type="entry name" value="MetI-like"/>
</dbReference>
<evidence type="ECO:0000256" key="7">
    <source>
        <dbReference type="RuleBase" id="RU363032"/>
    </source>
</evidence>
<keyword evidence="4 7" id="KW-0812">Transmembrane</keyword>
<evidence type="ECO:0000256" key="8">
    <source>
        <dbReference type="SAM" id="MobiDB-lite"/>
    </source>
</evidence>
<evidence type="ECO:0000256" key="5">
    <source>
        <dbReference type="ARBA" id="ARBA00022989"/>
    </source>
</evidence>
<dbReference type="RefSeq" id="WP_259613086.1">
    <property type="nucleotide sequence ID" value="NZ_CP091139.2"/>
</dbReference>
<evidence type="ECO:0000256" key="4">
    <source>
        <dbReference type="ARBA" id="ARBA00022692"/>
    </source>
</evidence>
<dbReference type="Proteomes" id="UP001054811">
    <property type="component" value="Chromosome"/>
</dbReference>
<comment type="similarity">
    <text evidence="7">Belongs to the binding-protein-dependent transport system permease family.</text>
</comment>
<feature type="domain" description="ABC transmembrane type-1" evidence="9">
    <location>
        <begin position="343"/>
        <end position="528"/>
    </location>
</feature>
<keyword evidence="2 7" id="KW-0813">Transport</keyword>
<feature type="transmembrane region" description="Helical" evidence="7">
    <location>
        <begin position="93"/>
        <end position="112"/>
    </location>
</feature>
<feature type="transmembrane region" description="Helical" evidence="7">
    <location>
        <begin position="387"/>
        <end position="413"/>
    </location>
</feature>
<dbReference type="EMBL" id="CP091139">
    <property type="protein sequence ID" value="UUT36428.1"/>
    <property type="molecule type" value="Genomic_DNA"/>
</dbReference>
<gene>
    <name evidence="10" type="ORF">L2X98_26290</name>
</gene>
<evidence type="ECO:0000256" key="2">
    <source>
        <dbReference type="ARBA" id="ARBA00022448"/>
    </source>
</evidence>
<name>A0ABY5NMS2_9MICO</name>
<feature type="region of interest" description="Disordered" evidence="8">
    <location>
        <begin position="188"/>
        <end position="257"/>
    </location>
</feature>
<dbReference type="CDD" id="cd06261">
    <property type="entry name" value="TM_PBP2"/>
    <property type="match status" value="2"/>
</dbReference>